<keyword evidence="2 8" id="KW-0489">Methyltransferase</keyword>
<dbReference type="Pfam" id="PF05175">
    <property type="entry name" value="MTS"/>
    <property type="match status" value="1"/>
</dbReference>
<feature type="domain" description="Methyltransferase small" evidence="6">
    <location>
        <begin position="108"/>
        <end position="198"/>
    </location>
</feature>
<evidence type="ECO:0000313" key="9">
    <source>
        <dbReference type="Proteomes" id="UP000319210"/>
    </source>
</evidence>
<evidence type="ECO:0000256" key="3">
    <source>
        <dbReference type="ARBA" id="ARBA00022679"/>
    </source>
</evidence>
<accession>A0A4Y3QWB0</accession>
<dbReference type="Proteomes" id="UP000319210">
    <property type="component" value="Unassembled WGS sequence"/>
</dbReference>
<keyword evidence="4" id="KW-0949">S-adenosyl-L-methionine</keyword>
<dbReference type="InterPro" id="IPR007848">
    <property type="entry name" value="Small_mtfrase_dom"/>
</dbReference>
<sequence>MTLKTLIEEAAATLSRGGDADAQHDAERLAARVLGVDVAALPFDTVPGDRAVWKFRKLVARRADGVPLGHLTGTAVFCGLELAVGPGVFVPRVHSEAVLERGLSAVAEVTAPVVADLCAGSGALALAAAHRRPDARVHAVEFDPIAAGFARRNSARRAELGDTPVTVHEQDLTRPGVLDELTGRVDLVLANPPFMPEESRDLPAEFSRHQPRQAIYAGPDGLRLVRATLQVAVGLLRPGGTLVVEHGHLHGETVPELLSGSGFEEISGHPDHDGWPLFSAARKSAAAPPD</sequence>
<dbReference type="GO" id="GO:0003676">
    <property type="term" value="F:nucleic acid binding"/>
    <property type="evidence" value="ECO:0007669"/>
    <property type="project" value="InterPro"/>
</dbReference>
<dbReference type="GO" id="GO:0032259">
    <property type="term" value="P:methylation"/>
    <property type="evidence" value="ECO:0007669"/>
    <property type="project" value="UniProtKB-KW"/>
</dbReference>
<evidence type="ECO:0000259" key="7">
    <source>
        <dbReference type="Pfam" id="PF17827"/>
    </source>
</evidence>
<comment type="caution">
    <text evidence="8">The sequence shown here is derived from an EMBL/GenBank/DDBJ whole genome shotgun (WGS) entry which is preliminary data.</text>
</comment>
<name>A0A4Y3QWB0_STRCI</name>
<reference evidence="8 9" key="1">
    <citation type="submission" date="2019-06" db="EMBL/GenBank/DDBJ databases">
        <title>Whole genome shotgun sequence of Streptomyces cacaoi subsp. cacaoi NBRC 12748.</title>
        <authorList>
            <person name="Hosoyama A."/>
            <person name="Uohara A."/>
            <person name="Ohji S."/>
            <person name="Ichikawa N."/>
        </authorList>
    </citation>
    <scope>NUCLEOTIDE SEQUENCE [LARGE SCALE GENOMIC DNA]</scope>
    <source>
        <strain evidence="8 9">NBRC 12748</strain>
    </source>
</reference>
<gene>
    <name evidence="8" type="primary">hemK</name>
    <name evidence="8" type="ORF">SCA03_15080</name>
</gene>
<dbReference type="PROSITE" id="PS00092">
    <property type="entry name" value="N6_MTASE"/>
    <property type="match status" value="1"/>
</dbReference>
<dbReference type="AlphaFoldDB" id="A0A4Y3QWB0"/>
<protein>
    <recommendedName>
        <fullName evidence="1">peptide chain release factor N(5)-glutamine methyltransferase</fullName>
        <ecNumber evidence="1">2.1.1.297</ecNumber>
    </recommendedName>
</protein>
<comment type="catalytic activity">
    <reaction evidence="5">
        <text>L-glutaminyl-[peptide chain release factor] + S-adenosyl-L-methionine = N(5)-methyl-L-glutaminyl-[peptide chain release factor] + S-adenosyl-L-homocysteine + H(+)</text>
        <dbReference type="Rhea" id="RHEA:42896"/>
        <dbReference type="Rhea" id="RHEA-COMP:10271"/>
        <dbReference type="Rhea" id="RHEA-COMP:10272"/>
        <dbReference type="ChEBI" id="CHEBI:15378"/>
        <dbReference type="ChEBI" id="CHEBI:30011"/>
        <dbReference type="ChEBI" id="CHEBI:57856"/>
        <dbReference type="ChEBI" id="CHEBI:59789"/>
        <dbReference type="ChEBI" id="CHEBI:61891"/>
        <dbReference type="EC" id="2.1.1.297"/>
    </reaction>
</comment>
<dbReference type="SUPFAM" id="SSF53335">
    <property type="entry name" value="S-adenosyl-L-methionine-dependent methyltransferases"/>
    <property type="match status" value="1"/>
</dbReference>
<dbReference type="Gene3D" id="3.40.50.150">
    <property type="entry name" value="Vaccinia Virus protein VP39"/>
    <property type="match status" value="1"/>
</dbReference>
<evidence type="ECO:0000313" key="8">
    <source>
        <dbReference type="EMBL" id="GEB48957.1"/>
    </source>
</evidence>
<dbReference type="InterPro" id="IPR029063">
    <property type="entry name" value="SAM-dependent_MTases_sf"/>
</dbReference>
<evidence type="ECO:0000256" key="2">
    <source>
        <dbReference type="ARBA" id="ARBA00022603"/>
    </source>
</evidence>
<dbReference type="InterPro" id="IPR040758">
    <property type="entry name" value="PrmC_N"/>
</dbReference>
<dbReference type="Gene3D" id="1.10.8.10">
    <property type="entry name" value="DNA helicase RuvA subunit, C-terminal domain"/>
    <property type="match status" value="1"/>
</dbReference>
<evidence type="ECO:0000256" key="4">
    <source>
        <dbReference type="ARBA" id="ARBA00022691"/>
    </source>
</evidence>
<dbReference type="Pfam" id="PF17827">
    <property type="entry name" value="PrmC_N"/>
    <property type="match status" value="1"/>
</dbReference>
<dbReference type="PANTHER" id="PTHR18895">
    <property type="entry name" value="HEMK METHYLTRANSFERASE"/>
    <property type="match status" value="1"/>
</dbReference>
<dbReference type="EC" id="2.1.1.297" evidence="1"/>
<evidence type="ECO:0000256" key="5">
    <source>
        <dbReference type="ARBA" id="ARBA00048391"/>
    </source>
</evidence>
<evidence type="ECO:0000259" key="6">
    <source>
        <dbReference type="Pfam" id="PF05175"/>
    </source>
</evidence>
<dbReference type="NCBIfam" id="TIGR00536">
    <property type="entry name" value="hemK_fam"/>
    <property type="match status" value="1"/>
</dbReference>
<dbReference type="InterPro" id="IPR004556">
    <property type="entry name" value="HemK-like"/>
</dbReference>
<dbReference type="EMBL" id="BJMM01000005">
    <property type="protein sequence ID" value="GEB48957.1"/>
    <property type="molecule type" value="Genomic_DNA"/>
</dbReference>
<dbReference type="InterPro" id="IPR050320">
    <property type="entry name" value="N5-glutamine_MTase"/>
</dbReference>
<evidence type="ECO:0000256" key="1">
    <source>
        <dbReference type="ARBA" id="ARBA00012771"/>
    </source>
</evidence>
<dbReference type="GO" id="GO:0102559">
    <property type="term" value="F:peptide chain release factor N(5)-glutamine methyltransferase activity"/>
    <property type="evidence" value="ECO:0007669"/>
    <property type="project" value="UniProtKB-EC"/>
</dbReference>
<keyword evidence="3 8" id="KW-0808">Transferase</keyword>
<proteinExistence type="predicted"/>
<keyword evidence="9" id="KW-1185">Reference proteome</keyword>
<dbReference type="CDD" id="cd02440">
    <property type="entry name" value="AdoMet_MTases"/>
    <property type="match status" value="1"/>
</dbReference>
<dbReference type="InterPro" id="IPR002052">
    <property type="entry name" value="DNA_methylase_N6_adenine_CS"/>
</dbReference>
<dbReference type="PANTHER" id="PTHR18895:SF74">
    <property type="entry name" value="MTRF1L RELEASE FACTOR GLUTAMINE METHYLTRANSFERASE"/>
    <property type="match status" value="1"/>
</dbReference>
<dbReference type="RefSeq" id="WP_158102321.1">
    <property type="nucleotide sequence ID" value="NZ_BJMM01000005.1"/>
</dbReference>
<organism evidence="8 9">
    <name type="scientific">Streptomyces cacaoi</name>
    <dbReference type="NCBI Taxonomy" id="1898"/>
    <lineage>
        <taxon>Bacteria</taxon>
        <taxon>Bacillati</taxon>
        <taxon>Actinomycetota</taxon>
        <taxon>Actinomycetes</taxon>
        <taxon>Kitasatosporales</taxon>
        <taxon>Streptomycetaceae</taxon>
        <taxon>Streptomyces</taxon>
    </lineage>
</organism>
<feature type="domain" description="Release factor glutamine methyltransferase N-terminal" evidence="7">
    <location>
        <begin position="6"/>
        <end position="73"/>
    </location>
</feature>